<reference evidence="3" key="1">
    <citation type="submission" date="2020-11" db="EMBL/GenBank/DDBJ databases">
        <authorList>
            <person name="Tran Van P."/>
        </authorList>
    </citation>
    <scope>NUCLEOTIDE SEQUENCE</scope>
</reference>
<proteinExistence type="predicted"/>
<dbReference type="InterPro" id="IPR002181">
    <property type="entry name" value="Fibrinogen_a/b/g_C_dom"/>
</dbReference>
<dbReference type="Proteomes" id="UP000677054">
    <property type="component" value="Unassembled WGS sequence"/>
</dbReference>
<keyword evidence="1" id="KW-0175">Coiled coil</keyword>
<dbReference type="EMBL" id="LR899981">
    <property type="protein sequence ID" value="CAD7243605.1"/>
    <property type="molecule type" value="Genomic_DNA"/>
</dbReference>
<evidence type="ECO:0000313" key="4">
    <source>
        <dbReference type="Proteomes" id="UP000677054"/>
    </source>
</evidence>
<protein>
    <recommendedName>
        <fullName evidence="2">Fibrinogen C-terminal domain-containing protein</fullName>
    </recommendedName>
</protein>
<gene>
    <name evidence="3" type="ORF">DSTB1V02_LOCUS3521</name>
</gene>
<name>A0A7R8X6A1_9CRUS</name>
<feature type="coiled-coil region" evidence="1">
    <location>
        <begin position="30"/>
        <end position="57"/>
    </location>
</feature>
<dbReference type="PROSITE" id="PS51406">
    <property type="entry name" value="FIBRINOGEN_C_2"/>
    <property type="match status" value="1"/>
</dbReference>
<sequence>MGNKHMLNSLSKPKGVPDLEEMMLTMMAKIEEVANDNTQLKRDNAQLKLDITELKRNEAHMKLDGESLKSLIENAVEDRLQYLEAITRQITPPTCETLASLGVTRTGSYLVDPDGVLRGDPPIRVLCDMETGQGGST</sequence>
<feature type="domain" description="Fibrinogen C-terminal" evidence="2">
    <location>
        <begin position="86"/>
        <end position="137"/>
    </location>
</feature>
<dbReference type="EMBL" id="CAJPEV010000464">
    <property type="protein sequence ID" value="CAG0885543.1"/>
    <property type="molecule type" value="Genomic_DNA"/>
</dbReference>
<evidence type="ECO:0000256" key="1">
    <source>
        <dbReference type="SAM" id="Coils"/>
    </source>
</evidence>
<dbReference type="InterPro" id="IPR036056">
    <property type="entry name" value="Fibrinogen-like_C"/>
</dbReference>
<dbReference type="Gene3D" id="1.20.5.170">
    <property type="match status" value="1"/>
</dbReference>
<evidence type="ECO:0000313" key="3">
    <source>
        <dbReference type="EMBL" id="CAD7243605.1"/>
    </source>
</evidence>
<accession>A0A7R8X6A1</accession>
<keyword evidence="4" id="KW-1185">Reference proteome</keyword>
<evidence type="ECO:0000259" key="2">
    <source>
        <dbReference type="PROSITE" id="PS51406"/>
    </source>
</evidence>
<dbReference type="OrthoDB" id="6350048at2759"/>
<dbReference type="AlphaFoldDB" id="A0A7R8X6A1"/>
<dbReference type="SUPFAM" id="SSF56496">
    <property type="entry name" value="Fibrinogen C-terminal domain-like"/>
    <property type="match status" value="1"/>
</dbReference>
<organism evidence="3">
    <name type="scientific">Darwinula stevensoni</name>
    <dbReference type="NCBI Taxonomy" id="69355"/>
    <lineage>
        <taxon>Eukaryota</taxon>
        <taxon>Metazoa</taxon>
        <taxon>Ecdysozoa</taxon>
        <taxon>Arthropoda</taxon>
        <taxon>Crustacea</taxon>
        <taxon>Oligostraca</taxon>
        <taxon>Ostracoda</taxon>
        <taxon>Podocopa</taxon>
        <taxon>Podocopida</taxon>
        <taxon>Darwinulocopina</taxon>
        <taxon>Darwinuloidea</taxon>
        <taxon>Darwinulidae</taxon>
        <taxon>Darwinula</taxon>
    </lineage>
</organism>